<comment type="caution">
    <text evidence="7">The sequence shown here is derived from an EMBL/GenBank/DDBJ whole genome shotgun (WGS) entry which is preliminary data.</text>
</comment>
<reference evidence="7 8" key="1">
    <citation type="submission" date="2022-05" db="EMBL/GenBank/DDBJ databases">
        <title>Genome Sequencing of Bee-Associated Microbes.</title>
        <authorList>
            <person name="Dunlap C."/>
        </authorList>
    </citation>
    <scope>NUCLEOTIDE SEQUENCE [LARGE SCALE GENOMIC DNA]</scope>
    <source>
        <strain evidence="7 8">NRRL NRS-750</strain>
    </source>
</reference>
<dbReference type="PROSITE" id="PS00723">
    <property type="entry name" value="POLYPRENYL_SYNTHASE_1"/>
    <property type="match status" value="1"/>
</dbReference>
<keyword evidence="8" id="KW-1185">Reference proteome</keyword>
<dbReference type="SFLD" id="SFLDS00005">
    <property type="entry name" value="Isoprenoid_Synthase_Type_I"/>
    <property type="match status" value="1"/>
</dbReference>
<keyword evidence="3" id="KW-0808">Transferase</keyword>
<comment type="cofactor">
    <cofactor evidence="1">
        <name>Mg(2+)</name>
        <dbReference type="ChEBI" id="CHEBI:18420"/>
    </cofactor>
</comment>
<comment type="similarity">
    <text evidence="2">Belongs to the FPP/GGPP synthase family.</text>
</comment>
<dbReference type="PANTHER" id="PTHR43281:SF1">
    <property type="entry name" value="FARNESYL DIPHOSPHATE SYNTHASE"/>
    <property type="match status" value="1"/>
</dbReference>
<evidence type="ECO:0000256" key="5">
    <source>
        <dbReference type="ARBA" id="ARBA00022842"/>
    </source>
</evidence>
<dbReference type="CDD" id="cd00685">
    <property type="entry name" value="Trans_IPPS_HT"/>
    <property type="match status" value="1"/>
</dbReference>
<evidence type="ECO:0000256" key="4">
    <source>
        <dbReference type="ARBA" id="ARBA00022723"/>
    </source>
</evidence>
<dbReference type="InterPro" id="IPR000092">
    <property type="entry name" value="Polyprenyl_synt"/>
</dbReference>
<dbReference type="InterPro" id="IPR008949">
    <property type="entry name" value="Isoprenoid_synthase_dom_sf"/>
</dbReference>
<dbReference type="RefSeq" id="WP_268632194.1">
    <property type="nucleotide sequence ID" value="NZ_JAMDLY010000011.1"/>
</dbReference>
<keyword evidence="5" id="KW-0460">Magnesium</keyword>
<dbReference type="Gene3D" id="1.10.600.10">
    <property type="entry name" value="Farnesyl Diphosphate Synthase"/>
    <property type="match status" value="1"/>
</dbReference>
<organism evidence="7 8">
    <name type="scientific">Paenibacillus alvei</name>
    <name type="common">Bacillus alvei</name>
    <dbReference type="NCBI Taxonomy" id="44250"/>
    <lineage>
        <taxon>Bacteria</taxon>
        <taxon>Bacillati</taxon>
        <taxon>Bacillota</taxon>
        <taxon>Bacilli</taxon>
        <taxon>Bacillales</taxon>
        <taxon>Paenibacillaceae</taxon>
        <taxon>Paenibacillus</taxon>
    </lineage>
</organism>
<sequence>MNEALIDHAHTAYRHAEQRAAQYFAALYEQTTKKTYVTKLTEDFRLWKKSHLPRHSWFSFFSKIRKKPSTKEYYRYIQWLNQTGKLDDYLDRSVSYMYMRDLGKSLDSPDIRARVKRLAADIKQQLVASQEIRNRNQPPELMSLSGLYRWAQKEGIEEDVIWVINKLNAVSSHIPKEMNAEHAQRKLIKIILGVVLNMKEEIDDNAPPADRAKRLGDAIRLGYSYGLTYPFVDDLLDSGALTAEEQIQYTHMIREALLTGIVPDLGAWTGKHTDMFRFIHSELSEAFTYIKGYQNPRSENTFFEQSYVFFHSQDIDRVKDLANANFTNEELYIPIILKSSSSRLIVRSVIRAPEDSGFEHRAFYYGIYNQLADDFADMFDDMQEGAVTPYTYYLKYHQQRPDLLNPFELYWSVISHIIHEIHHSDAATREVILDRAINGLKRCRERVGEAKYEEIMDIFDFNEPAFHSLVQQMVQKADNVDFFDKLLRDQLVIQLANNRKEKEHFHASIAAIRQEINSILHITKPSSLPIEDSLFDAANYSLTGDGKRLRPILTWIIGVNEYGLQPAAIGPLLRSLEYMHTASLIFDDLPSQDNADTRRGRPTLHHIYNSATAELTALLLIQRSIQEQSSLDEFDAAIVLDLIRYSACKTEELCRGQAMDLQAKGKQLTLEQLNAICFYKTGAAFEASLVMPAILAKASEAEIMILKKFAYHAGIAFQIKDDLLDQEGDMHVLGKPVGQDKENNNSNFVSILGVNEARKMMWEHYCLAIEALKELPRTIAFLKHLLNYIVTRDH</sequence>
<evidence type="ECO:0000256" key="3">
    <source>
        <dbReference type="ARBA" id="ARBA00022679"/>
    </source>
</evidence>
<dbReference type="PANTHER" id="PTHR43281">
    <property type="entry name" value="FARNESYL DIPHOSPHATE SYNTHASE"/>
    <property type="match status" value="1"/>
</dbReference>
<evidence type="ECO:0000256" key="2">
    <source>
        <dbReference type="ARBA" id="ARBA00006706"/>
    </source>
</evidence>
<dbReference type="Proteomes" id="UP001527090">
    <property type="component" value="Unassembled WGS sequence"/>
</dbReference>
<proteinExistence type="inferred from homology"/>
<gene>
    <name evidence="7" type="ORF">M5X04_13110</name>
</gene>
<evidence type="ECO:0000256" key="6">
    <source>
        <dbReference type="ARBA" id="ARBA00023229"/>
    </source>
</evidence>
<evidence type="ECO:0000256" key="1">
    <source>
        <dbReference type="ARBA" id="ARBA00001946"/>
    </source>
</evidence>
<name>A0ABT4E933_PAEAL</name>
<accession>A0ABT4E933</accession>
<evidence type="ECO:0000313" key="8">
    <source>
        <dbReference type="Proteomes" id="UP001527090"/>
    </source>
</evidence>
<dbReference type="SUPFAM" id="SSF48576">
    <property type="entry name" value="Terpenoid synthases"/>
    <property type="match status" value="2"/>
</dbReference>
<dbReference type="EMBL" id="JAMDLY010000011">
    <property type="protein sequence ID" value="MCY9530257.1"/>
    <property type="molecule type" value="Genomic_DNA"/>
</dbReference>
<keyword evidence="4" id="KW-0479">Metal-binding</keyword>
<evidence type="ECO:0000313" key="7">
    <source>
        <dbReference type="EMBL" id="MCY9530257.1"/>
    </source>
</evidence>
<dbReference type="Pfam" id="PF00348">
    <property type="entry name" value="polyprenyl_synt"/>
    <property type="match status" value="1"/>
</dbReference>
<dbReference type="InterPro" id="IPR033749">
    <property type="entry name" value="Polyprenyl_synt_CS"/>
</dbReference>
<protein>
    <submittedName>
        <fullName evidence="7">Polyprenyl synthetase family protein</fullName>
    </submittedName>
</protein>
<keyword evidence="6" id="KW-0414">Isoprene biosynthesis</keyword>